<dbReference type="AlphaFoldDB" id="A0A7W7QNY0"/>
<evidence type="ECO:0000313" key="2">
    <source>
        <dbReference type="Proteomes" id="UP000552644"/>
    </source>
</evidence>
<protein>
    <submittedName>
        <fullName evidence="1">Uncharacterized protein</fullName>
    </submittedName>
</protein>
<sequence length="102" mass="10919">MPTARIAAGQTTAGQGWQAYGANGIYIDVDTTAARFTGTPVYVTSISSTGGSQWALVGPSAVYNVTATKFRVYVQWKDGSALTPATAQQYGWYINWIGYDNP</sequence>
<reference evidence="1 2" key="1">
    <citation type="submission" date="2020-08" db="EMBL/GenBank/DDBJ databases">
        <title>Genomic Encyclopedia of Type Strains, Phase III (KMG-III): the genomes of soil and plant-associated and newly described type strains.</title>
        <authorList>
            <person name="Whitman W."/>
        </authorList>
    </citation>
    <scope>NUCLEOTIDE SEQUENCE [LARGE SCALE GENOMIC DNA]</scope>
    <source>
        <strain evidence="1 2">CECT 8840</strain>
    </source>
</reference>
<organism evidence="1 2">
    <name type="scientific">Streptosporangium saharense</name>
    <dbReference type="NCBI Taxonomy" id="1706840"/>
    <lineage>
        <taxon>Bacteria</taxon>
        <taxon>Bacillati</taxon>
        <taxon>Actinomycetota</taxon>
        <taxon>Actinomycetes</taxon>
        <taxon>Streptosporangiales</taxon>
        <taxon>Streptosporangiaceae</taxon>
        <taxon>Streptosporangium</taxon>
    </lineage>
</organism>
<dbReference type="EMBL" id="JACHJP010000004">
    <property type="protein sequence ID" value="MBB4917012.1"/>
    <property type="molecule type" value="Genomic_DNA"/>
</dbReference>
<dbReference type="RefSeq" id="WP_184716944.1">
    <property type="nucleotide sequence ID" value="NZ_JACHJP010000004.1"/>
</dbReference>
<keyword evidence="2" id="KW-1185">Reference proteome</keyword>
<gene>
    <name evidence="1" type="ORF">FHS44_004120</name>
</gene>
<name>A0A7W7QNY0_9ACTN</name>
<accession>A0A7W7QNY0</accession>
<dbReference type="Proteomes" id="UP000552644">
    <property type="component" value="Unassembled WGS sequence"/>
</dbReference>
<comment type="caution">
    <text evidence="1">The sequence shown here is derived from an EMBL/GenBank/DDBJ whole genome shotgun (WGS) entry which is preliminary data.</text>
</comment>
<evidence type="ECO:0000313" key="1">
    <source>
        <dbReference type="EMBL" id="MBB4917012.1"/>
    </source>
</evidence>
<proteinExistence type="predicted"/>